<proteinExistence type="predicted"/>
<evidence type="ECO:0000313" key="2">
    <source>
        <dbReference type="EMBL" id="GAA4022736.1"/>
    </source>
</evidence>
<sequence>MRPTAERRAPAADEAAQGVAEKGQAQNGEDGDLDLAGLPTGEGSQGLLRKSWWGEGSEEPTSGA</sequence>
<feature type="compositionally biased region" description="Basic and acidic residues" evidence="1">
    <location>
        <begin position="1"/>
        <end position="11"/>
    </location>
</feature>
<evidence type="ECO:0000256" key="1">
    <source>
        <dbReference type="SAM" id="MobiDB-lite"/>
    </source>
</evidence>
<dbReference type="Proteomes" id="UP001501747">
    <property type="component" value="Unassembled WGS sequence"/>
</dbReference>
<name>A0ABP7TAL8_9PSEU</name>
<accession>A0ABP7TAL8</accession>
<gene>
    <name evidence="2" type="ORF">GCM10022247_53740</name>
</gene>
<protein>
    <submittedName>
        <fullName evidence="2">Uncharacterized protein</fullName>
    </submittedName>
</protein>
<dbReference type="EMBL" id="BAABAL010000018">
    <property type="protein sequence ID" value="GAA4022736.1"/>
    <property type="molecule type" value="Genomic_DNA"/>
</dbReference>
<keyword evidence="3" id="KW-1185">Reference proteome</keyword>
<organism evidence="2 3">
    <name type="scientific">Allokutzneria multivorans</name>
    <dbReference type="NCBI Taxonomy" id="1142134"/>
    <lineage>
        <taxon>Bacteria</taxon>
        <taxon>Bacillati</taxon>
        <taxon>Actinomycetota</taxon>
        <taxon>Actinomycetes</taxon>
        <taxon>Pseudonocardiales</taxon>
        <taxon>Pseudonocardiaceae</taxon>
        <taxon>Allokutzneria</taxon>
    </lineage>
</organism>
<reference evidence="3" key="1">
    <citation type="journal article" date="2019" name="Int. J. Syst. Evol. Microbiol.">
        <title>The Global Catalogue of Microorganisms (GCM) 10K type strain sequencing project: providing services to taxonomists for standard genome sequencing and annotation.</title>
        <authorList>
            <consortium name="The Broad Institute Genomics Platform"/>
            <consortium name="The Broad Institute Genome Sequencing Center for Infectious Disease"/>
            <person name="Wu L."/>
            <person name="Ma J."/>
        </authorList>
    </citation>
    <scope>NUCLEOTIDE SEQUENCE [LARGE SCALE GENOMIC DNA]</scope>
    <source>
        <strain evidence="3">JCM 17342</strain>
    </source>
</reference>
<feature type="region of interest" description="Disordered" evidence="1">
    <location>
        <begin position="1"/>
        <end position="64"/>
    </location>
</feature>
<evidence type="ECO:0000313" key="3">
    <source>
        <dbReference type="Proteomes" id="UP001501747"/>
    </source>
</evidence>
<comment type="caution">
    <text evidence="2">The sequence shown here is derived from an EMBL/GenBank/DDBJ whole genome shotgun (WGS) entry which is preliminary data.</text>
</comment>